<organism evidence="1 2">
    <name type="scientific">Naganishia vaughanmartiniae</name>
    <dbReference type="NCBI Taxonomy" id="1424756"/>
    <lineage>
        <taxon>Eukaryota</taxon>
        <taxon>Fungi</taxon>
        <taxon>Dikarya</taxon>
        <taxon>Basidiomycota</taxon>
        <taxon>Agaricomycotina</taxon>
        <taxon>Tremellomycetes</taxon>
        <taxon>Filobasidiales</taxon>
        <taxon>Filobasidiaceae</taxon>
        <taxon>Naganishia</taxon>
    </lineage>
</organism>
<accession>A0ACC2X821</accession>
<protein>
    <submittedName>
        <fullName evidence="1">Uncharacterized protein</fullName>
    </submittedName>
</protein>
<name>A0ACC2X821_9TREE</name>
<evidence type="ECO:0000313" key="2">
    <source>
        <dbReference type="Proteomes" id="UP001243375"/>
    </source>
</evidence>
<dbReference type="EMBL" id="JASBWU010000007">
    <property type="protein sequence ID" value="KAJ9120173.1"/>
    <property type="molecule type" value="Genomic_DNA"/>
</dbReference>
<gene>
    <name evidence="1" type="ORF">QFC22_003072</name>
</gene>
<evidence type="ECO:0000313" key="1">
    <source>
        <dbReference type="EMBL" id="KAJ9120173.1"/>
    </source>
</evidence>
<keyword evidence="2" id="KW-1185">Reference proteome</keyword>
<dbReference type="Proteomes" id="UP001243375">
    <property type="component" value="Unassembled WGS sequence"/>
</dbReference>
<sequence length="284" mass="31968">MARLIWVHCSDTMIAELPEGGWESKQAEEEDRRKAIREKRRAIELCLAFAVAAKHYMVASSPFRFYEDLYPLVKFLPSYNLPSGIPPPDQAYNDQNQSVEHLRPRSATPAGATRDRVAHTPMNQSPVSTLRKMTLQGVTPTSSVAGFAGMHKVLTATAFGGSPYSVYYNQPFTQPKLRPARCPPRHHWSEAMPIRYLPFAKNKRMERRSKQALYADSTSLLGGADGALLACVQSFTDALASLERILLTPIPWSYAAHIYEVAWLYCIILVSHETHIVFIFDLDN</sequence>
<reference evidence="1" key="1">
    <citation type="submission" date="2023-04" db="EMBL/GenBank/DDBJ databases">
        <title>Draft Genome sequencing of Naganishia species isolated from polar environments using Oxford Nanopore Technology.</title>
        <authorList>
            <person name="Leo P."/>
            <person name="Venkateswaran K."/>
        </authorList>
    </citation>
    <scope>NUCLEOTIDE SEQUENCE</scope>
    <source>
        <strain evidence="1">MNA-CCFEE 5425</strain>
    </source>
</reference>
<comment type="caution">
    <text evidence="1">The sequence shown here is derived from an EMBL/GenBank/DDBJ whole genome shotgun (WGS) entry which is preliminary data.</text>
</comment>
<proteinExistence type="predicted"/>